<evidence type="ECO:0000313" key="2">
    <source>
        <dbReference type="Proteomes" id="UP000789920"/>
    </source>
</evidence>
<reference evidence="1" key="1">
    <citation type="submission" date="2021-06" db="EMBL/GenBank/DDBJ databases">
        <authorList>
            <person name="Kallberg Y."/>
            <person name="Tangrot J."/>
            <person name="Rosling A."/>
        </authorList>
    </citation>
    <scope>NUCLEOTIDE SEQUENCE</scope>
    <source>
        <strain evidence="1">MA461A</strain>
    </source>
</reference>
<gene>
    <name evidence="1" type="ORF">RPERSI_LOCUS4856</name>
</gene>
<comment type="caution">
    <text evidence="1">The sequence shown here is derived from an EMBL/GenBank/DDBJ whole genome shotgun (WGS) entry which is preliminary data.</text>
</comment>
<keyword evidence="2" id="KW-1185">Reference proteome</keyword>
<evidence type="ECO:0000313" key="1">
    <source>
        <dbReference type="EMBL" id="CAG8573632.1"/>
    </source>
</evidence>
<name>A0ACA9M6T0_9GLOM</name>
<feature type="non-terminal residue" evidence="1">
    <location>
        <position position="1"/>
    </location>
</feature>
<dbReference type="Proteomes" id="UP000789920">
    <property type="component" value="Unassembled WGS sequence"/>
</dbReference>
<sequence length="257" mass="28356">GHLASTNVLIGSKLYMMGGIIGSRLDSTFFYYDFSIPFDASFPSYKSLDPIPVYTAWGTASVGGLTMSEIFLFGGIMNNKNDSSLSKNLIYCFNTINRTWTAPKISGVQPLRRREASSTFNPNNGWIYIFGGSTVKISNFNDTLFFNDFIVLDSVDLSWVNIKSPLNATTPTRRAYHTATLIRNGYIVIIGGTEMTDDRILQDADINQIWLYDTNSGTWTYQFAEGDKVTARGGHTAVLAPNGNIIIYGGNPIIFAA</sequence>
<dbReference type="EMBL" id="CAJVQC010006971">
    <property type="protein sequence ID" value="CAG8573632.1"/>
    <property type="molecule type" value="Genomic_DNA"/>
</dbReference>
<organism evidence="1 2">
    <name type="scientific">Racocetra persica</name>
    <dbReference type="NCBI Taxonomy" id="160502"/>
    <lineage>
        <taxon>Eukaryota</taxon>
        <taxon>Fungi</taxon>
        <taxon>Fungi incertae sedis</taxon>
        <taxon>Mucoromycota</taxon>
        <taxon>Glomeromycotina</taxon>
        <taxon>Glomeromycetes</taxon>
        <taxon>Diversisporales</taxon>
        <taxon>Gigasporaceae</taxon>
        <taxon>Racocetra</taxon>
    </lineage>
</organism>
<protein>
    <submittedName>
        <fullName evidence="1">28257_t:CDS:1</fullName>
    </submittedName>
</protein>
<accession>A0ACA9M6T0</accession>
<proteinExistence type="predicted"/>